<reference evidence="3" key="2">
    <citation type="submission" date="2018-05" db="EMBL/GenBank/DDBJ databases">
        <title>OgluRS3 (Oryza glumaepatula Reference Sequence Version 3).</title>
        <authorList>
            <person name="Zhang J."/>
            <person name="Kudrna D."/>
            <person name="Lee S."/>
            <person name="Talag J."/>
            <person name="Welchert J."/>
            <person name="Wing R.A."/>
        </authorList>
    </citation>
    <scope>NUCLEOTIDE SEQUENCE [LARGE SCALE GENOMIC DNA]</scope>
</reference>
<feature type="compositionally biased region" description="Low complexity" evidence="2">
    <location>
        <begin position="417"/>
        <end position="436"/>
    </location>
</feature>
<dbReference type="EnsemblPlants" id="OGLUM05G12530.1">
    <property type="protein sequence ID" value="OGLUM05G12530.1"/>
    <property type="gene ID" value="OGLUM05G12530"/>
</dbReference>
<evidence type="ECO:0000256" key="1">
    <source>
        <dbReference type="SAM" id="Coils"/>
    </source>
</evidence>
<dbReference type="PANTHER" id="PTHR46136:SF8">
    <property type="entry name" value="OS05G0324000 PROTEIN"/>
    <property type="match status" value="1"/>
</dbReference>
<feature type="region of interest" description="Disordered" evidence="2">
    <location>
        <begin position="192"/>
        <end position="215"/>
    </location>
</feature>
<feature type="region of interest" description="Disordered" evidence="2">
    <location>
        <begin position="73"/>
        <end position="103"/>
    </location>
</feature>
<name>A0A0D9ZXG3_9ORYZ</name>
<evidence type="ECO:0000256" key="2">
    <source>
        <dbReference type="SAM" id="MobiDB-lite"/>
    </source>
</evidence>
<sequence length="584" mass="61919">MAVGMAPPPPTAAALPSRRRLRERIQSERQVVGGLLKKAEALVARAKEDVHGGRAAAAHSEACALPRRGRFLRRPEARPEAEATAAMDGAASPRKKRRKAATSASSIVEVEVIEPTMPKAQRDRLYGLLSSLSAEMPLPPHIVALMQSQCCCVVDPNGEEMDVDLGSAKDAALFQLLNLLEEFAQQQTTKIQPRLAEEQEPPKIEAPDATSRSSSICQLMEDGEVADEGADMDMDICGGVSPLVVDKAQFSPLPKQEEDDELINTSGGGGGGGFSLQSPPAKQQEEEFVRDASPVAVDKFPQTESPSSSTGSSSGSSSSSSSSGGSSGSSCSGCSSSGSDSNDDGDSASSRPDNSELPTEAAAKPLEQQQVTVCGGVSPLIDEFSPLPKQQEDDELIDVTGGVSPVSVNKFPDSPRSSSSGSSSSSSSGSSSSSSESDSDDDGDSASSKPDTADHPTEAEAPKLEPLEQHEVAEQDKKLIAERAASPNTEMQELIARAQERQKLRLELERKTARELERKMAREQLQEMERTARPVYDSIDPSVMKQLGISGDAQYIVSPVKSRHSLHRRGGGGLLQKLGLFLKE</sequence>
<organism evidence="3">
    <name type="scientific">Oryza glumipatula</name>
    <dbReference type="NCBI Taxonomy" id="40148"/>
    <lineage>
        <taxon>Eukaryota</taxon>
        <taxon>Viridiplantae</taxon>
        <taxon>Streptophyta</taxon>
        <taxon>Embryophyta</taxon>
        <taxon>Tracheophyta</taxon>
        <taxon>Spermatophyta</taxon>
        <taxon>Magnoliopsida</taxon>
        <taxon>Liliopsida</taxon>
        <taxon>Poales</taxon>
        <taxon>Poaceae</taxon>
        <taxon>BOP clade</taxon>
        <taxon>Oryzoideae</taxon>
        <taxon>Oryzeae</taxon>
        <taxon>Oryzinae</taxon>
        <taxon>Oryza</taxon>
    </lineage>
</organism>
<feature type="compositionally biased region" description="Low complexity" evidence="2">
    <location>
        <begin position="82"/>
        <end position="92"/>
    </location>
</feature>
<feature type="compositionally biased region" description="Basic and acidic residues" evidence="2">
    <location>
        <begin position="195"/>
        <end position="206"/>
    </location>
</feature>
<evidence type="ECO:0000313" key="3">
    <source>
        <dbReference type="EnsemblPlants" id="OGLUM05G12530.1"/>
    </source>
</evidence>
<accession>A0A0D9ZXG3</accession>
<reference evidence="3" key="1">
    <citation type="submission" date="2015-04" db="UniProtKB">
        <authorList>
            <consortium name="EnsemblPlants"/>
        </authorList>
    </citation>
    <scope>IDENTIFICATION</scope>
</reference>
<dbReference type="InterPro" id="IPR052442">
    <property type="entry name" value="Env_Response_Regulator"/>
</dbReference>
<evidence type="ECO:0000313" key="4">
    <source>
        <dbReference type="Proteomes" id="UP000026961"/>
    </source>
</evidence>
<keyword evidence="4" id="KW-1185">Reference proteome</keyword>
<keyword evidence="1" id="KW-0175">Coiled coil</keyword>
<protein>
    <recommendedName>
        <fullName evidence="5">NET domain-containing protein</fullName>
    </recommendedName>
</protein>
<dbReference type="HOGENOM" id="CLU_031429_0_0_1"/>
<feature type="region of interest" description="Disordered" evidence="2">
    <location>
        <begin position="254"/>
        <end position="490"/>
    </location>
</feature>
<proteinExistence type="predicted"/>
<dbReference type="Proteomes" id="UP000026961">
    <property type="component" value="Chromosome 5"/>
</dbReference>
<feature type="compositionally biased region" description="Low complexity" evidence="2">
    <location>
        <begin position="305"/>
        <end position="340"/>
    </location>
</feature>
<dbReference type="PANTHER" id="PTHR46136">
    <property type="entry name" value="TRANSCRIPTION FACTOR GTE8"/>
    <property type="match status" value="1"/>
</dbReference>
<dbReference type="STRING" id="40148.A0A0D9ZXG3"/>
<feature type="compositionally biased region" description="Basic and acidic residues" evidence="2">
    <location>
        <begin position="451"/>
        <end position="481"/>
    </location>
</feature>
<evidence type="ECO:0008006" key="5">
    <source>
        <dbReference type="Google" id="ProtNLM"/>
    </source>
</evidence>
<dbReference type="eggNOG" id="ENOG502QQ5V">
    <property type="taxonomic scope" value="Eukaryota"/>
</dbReference>
<dbReference type="AlphaFoldDB" id="A0A0D9ZXG3"/>
<dbReference type="Gramene" id="OGLUM05G12530.1">
    <property type="protein sequence ID" value="OGLUM05G12530.1"/>
    <property type="gene ID" value="OGLUM05G12530"/>
</dbReference>
<feature type="coiled-coil region" evidence="1">
    <location>
        <begin position="491"/>
        <end position="531"/>
    </location>
</feature>